<dbReference type="Gene3D" id="3.90.1750.10">
    <property type="entry name" value="Hect, E3 ligase catalytic domains"/>
    <property type="match status" value="1"/>
</dbReference>
<dbReference type="CDD" id="cd00078">
    <property type="entry name" value="HECTc"/>
    <property type="match status" value="1"/>
</dbReference>
<dbReference type="FunFam" id="3.90.1750.10:FF:000079">
    <property type="entry name" value="E3 ubiquitin-protein ligase"/>
    <property type="match status" value="1"/>
</dbReference>
<dbReference type="SMART" id="SM00119">
    <property type="entry name" value="HECTc"/>
    <property type="match status" value="1"/>
</dbReference>
<dbReference type="Gene3D" id="3.30.2410.10">
    <property type="entry name" value="Hect, E3 ligase catalytic domain"/>
    <property type="match status" value="1"/>
</dbReference>
<dbReference type="eggNOG" id="KOG0940">
    <property type="taxonomic scope" value="Eukaryota"/>
</dbReference>
<evidence type="ECO:0000256" key="4">
    <source>
        <dbReference type="ARBA" id="ARBA00022679"/>
    </source>
</evidence>
<dbReference type="InterPro" id="IPR050409">
    <property type="entry name" value="E3_ubiq-protein_ligase"/>
</dbReference>
<dbReference type="Gene3D" id="3.30.2160.10">
    <property type="entry name" value="Hect, E3 ligase catalytic domain"/>
    <property type="match status" value="1"/>
</dbReference>
<dbReference type="EMBL" id="DS469509">
    <property type="protein sequence ID" value="EDO49383.1"/>
    <property type="molecule type" value="Genomic_DNA"/>
</dbReference>
<accession>A7RG94</accession>
<evidence type="ECO:0000313" key="10">
    <source>
        <dbReference type="Proteomes" id="UP000001593"/>
    </source>
</evidence>
<keyword evidence="6 7" id="KW-0833">Ubl conjugation pathway</keyword>
<dbReference type="GO" id="GO:0061630">
    <property type="term" value="F:ubiquitin protein ligase activity"/>
    <property type="evidence" value="ECO:0007669"/>
    <property type="project" value="UniProtKB-EC"/>
</dbReference>
<evidence type="ECO:0000256" key="3">
    <source>
        <dbReference type="ARBA" id="ARBA00012485"/>
    </source>
</evidence>
<keyword evidence="10" id="KW-1185">Reference proteome</keyword>
<dbReference type="HOGENOM" id="CLU_002173_9_0_1"/>
<organism evidence="9 10">
    <name type="scientific">Nematostella vectensis</name>
    <name type="common">Starlet sea anemone</name>
    <dbReference type="NCBI Taxonomy" id="45351"/>
    <lineage>
        <taxon>Eukaryota</taxon>
        <taxon>Metazoa</taxon>
        <taxon>Cnidaria</taxon>
        <taxon>Anthozoa</taxon>
        <taxon>Hexacorallia</taxon>
        <taxon>Actiniaria</taxon>
        <taxon>Edwardsiidae</taxon>
        <taxon>Nematostella</taxon>
    </lineage>
</organism>
<dbReference type="FunFam" id="3.30.2410.10:FF:000002">
    <property type="entry name" value="E3 ubiquitin-protein ligase HECW2"/>
    <property type="match status" value="1"/>
</dbReference>
<keyword evidence="5" id="KW-0677">Repeat</keyword>
<feature type="domain" description="HECT" evidence="8">
    <location>
        <begin position="4"/>
        <end position="339"/>
    </location>
</feature>
<gene>
    <name evidence="9" type="ORF">NEMVEDRAFT_v1g33527</name>
</gene>
<keyword evidence="4" id="KW-0808">Transferase</keyword>
<reference evidence="9 10" key="1">
    <citation type="journal article" date="2007" name="Science">
        <title>Sea anemone genome reveals ancestral eumetazoan gene repertoire and genomic organization.</title>
        <authorList>
            <person name="Putnam N.H."/>
            <person name="Srivastava M."/>
            <person name="Hellsten U."/>
            <person name="Dirks B."/>
            <person name="Chapman J."/>
            <person name="Salamov A."/>
            <person name="Terry A."/>
            <person name="Shapiro H."/>
            <person name="Lindquist E."/>
            <person name="Kapitonov V.V."/>
            <person name="Jurka J."/>
            <person name="Genikhovich G."/>
            <person name="Grigoriev I.V."/>
            <person name="Lucas S.M."/>
            <person name="Steele R.E."/>
            <person name="Finnerty J.R."/>
            <person name="Technau U."/>
            <person name="Martindale M.Q."/>
            <person name="Rokhsar D.S."/>
        </authorList>
    </citation>
    <scope>NUCLEOTIDE SEQUENCE [LARGE SCALE GENOMIC DNA]</scope>
    <source>
        <strain evidence="10">CH2 X CH6</strain>
    </source>
</reference>
<protein>
    <recommendedName>
        <fullName evidence="3">HECT-type E3 ubiquitin transferase</fullName>
        <ecNumber evidence="3">2.3.2.26</ecNumber>
    </recommendedName>
</protein>
<dbReference type="GO" id="GO:0005737">
    <property type="term" value="C:cytoplasm"/>
    <property type="evidence" value="ECO:0007669"/>
    <property type="project" value="UniProtKB-ARBA"/>
</dbReference>
<dbReference type="Pfam" id="PF00632">
    <property type="entry name" value="HECT"/>
    <property type="match status" value="1"/>
</dbReference>
<dbReference type="SUPFAM" id="SSF56204">
    <property type="entry name" value="Hect, E3 ligase catalytic domain"/>
    <property type="match status" value="1"/>
</dbReference>
<proteinExistence type="predicted"/>
<dbReference type="FunFam" id="3.30.2160.10:FF:000001">
    <property type="entry name" value="E3 ubiquitin-protein ligase NEDD4-like"/>
    <property type="match status" value="1"/>
</dbReference>
<dbReference type="OMA" id="ADHICIT"/>
<dbReference type="InterPro" id="IPR000569">
    <property type="entry name" value="HECT_dom"/>
</dbReference>
<evidence type="ECO:0000256" key="2">
    <source>
        <dbReference type="ARBA" id="ARBA00004906"/>
    </source>
</evidence>
<evidence type="ECO:0000256" key="5">
    <source>
        <dbReference type="ARBA" id="ARBA00022737"/>
    </source>
</evidence>
<dbReference type="STRING" id="45351.A7RG94"/>
<evidence type="ECO:0000313" key="9">
    <source>
        <dbReference type="EMBL" id="EDO49383.1"/>
    </source>
</evidence>
<evidence type="ECO:0000256" key="1">
    <source>
        <dbReference type="ARBA" id="ARBA00000885"/>
    </source>
</evidence>
<comment type="pathway">
    <text evidence="2">Protein modification; protein ubiquitination.</text>
</comment>
<dbReference type="PhylomeDB" id="A7RG94"/>
<sequence length="339" mass="39347">MKETARSLQRNRLEIQFAGEEGLDYGGPAREFFFLISRQIFNPYYGLFEYSANDTYTVQVSPVSLYVDNSHEWFRFCGRIVGLVIIHQHLLDAFFTRTFYKALLRSLCDLSDVEALDALFHQSMTWVIENDIEDVLDLTFSVSEEIFGQVTERELIPGGKDIAVTEQNKGDYVAEMVKWRVERGVSEQMESIVRGFNEVIDPALVNIFDARELELVISGTADIDIKDWRRNTEYRSGYHDNHKVVKWFWKAVSSFDNEQRLRLLQFVTGTSSIPYEGFAALRGSTGPRKFSIERWGDYTKLPRAHTCFNRLDMPIYRSYDELLEKLTYAVEETGSFAMQ</sequence>
<feature type="active site" description="Glycyl thioester intermediate" evidence="7">
    <location>
        <position position="307"/>
    </location>
</feature>
<evidence type="ECO:0000256" key="7">
    <source>
        <dbReference type="PROSITE-ProRule" id="PRU00104"/>
    </source>
</evidence>
<dbReference type="EC" id="2.3.2.26" evidence="3"/>
<evidence type="ECO:0000256" key="6">
    <source>
        <dbReference type="ARBA" id="ARBA00022786"/>
    </source>
</evidence>
<comment type="catalytic activity">
    <reaction evidence="1">
        <text>S-ubiquitinyl-[E2 ubiquitin-conjugating enzyme]-L-cysteine + [acceptor protein]-L-lysine = [E2 ubiquitin-conjugating enzyme]-L-cysteine + N(6)-ubiquitinyl-[acceptor protein]-L-lysine.</text>
        <dbReference type="EC" id="2.3.2.26"/>
    </reaction>
</comment>
<dbReference type="PANTHER" id="PTHR11254">
    <property type="entry name" value="HECT DOMAIN UBIQUITIN-PROTEIN LIGASE"/>
    <property type="match status" value="1"/>
</dbReference>
<feature type="non-terminal residue" evidence="9">
    <location>
        <position position="339"/>
    </location>
</feature>
<name>A7RG94_NEMVE</name>
<dbReference type="InParanoid" id="A7RG94"/>
<dbReference type="InterPro" id="IPR035983">
    <property type="entry name" value="Hect_E3_ubiquitin_ligase"/>
</dbReference>
<evidence type="ECO:0000259" key="8">
    <source>
        <dbReference type="PROSITE" id="PS50237"/>
    </source>
</evidence>
<dbReference type="AlphaFoldDB" id="A7RG94"/>
<dbReference type="PANTHER" id="PTHR11254:SF320">
    <property type="entry name" value="HECT-TYPE E3 UBIQUITIN TRANSFERASE"/>
    <property type="match status" value="1"/>
</dbReference>
<dbReference type="PROSITE" id="PS50237">
    <property type="entry name" value="HECT"/>
    <property type="match status" value="1"/>
</dbReference>
<dbReference type="Proteomes" id="UP000001593">
    <property type="component" value="Unassembled WGS sequence"/>
</dbReference>